<sequence length="78" mass="8741">MQNVTLYALDNANQLNSNEFDIFNQNQNLNSGKRENGKGRDNINNYNMVGTNTFVNTGDALGAIPMTLNRQYAEQTPQ</sequence>
<comment type="caution">
    <text evidence="1">The sequence shown here is derived from an EMBL/GenBank/DDBJ whole genome shotgun (WGS) entry which is preliminary data.</text>
</comment>
<proteinExistence type="predicted"/>
<dbReference type="AlphaFoldDB" id="A0A5J4WK21"/>
<dbReference type="Proteomes" id="UP000324800">
    <property type="component" value="Unassembled WGS sequence"/>
</dbReference>
<dbReference type="EMBL" id="SNRW01001725">
    <property type="protein sequence ID" value="KAA6395280.1"/>
    <property type="molecule type" value="Genomic_DNA"/>
</dbReference>
<gene>
    <name evidence="1" type="ORF">EZS28_009191</name>
</gene>
<name>A0A5J4WK21_9EUKA</name>
<organism evidence="1 2">
    <name type="scientific">Streblomastix strix</name>
    <dbReference type="NCBI Taxonomy" id="222440"/>
    <lineage>
        <taxon>Eukaryota</taxon>
        <taxon>Metamonada</taxon>
        <taxon>Preaxostyla</taxon>
        <taxon>Oxymonadida</taxon>
        <taxon>Streblomastigidae</taxon>
        <taxon>Streblomastix</taxon>
    </lineage>
</organism>
<evidence type="ECO:0000313" key="1">
    <source>
        <dbReference type="EMBL" id="KAA6395280.1"/>
    </source>
</evidence>
<accession>A0A5J4WK21</accession>
<evidence type="ECO:0000313" key="2">
    <source>
        <dbReference type="Proteomes" id="UP000324800"/>
    </source>
</evidence>
<reference evidence="1 2" key="1">
    <citation type="submission" date="2019-03" db="EMBL/GenBank/DDBJ databases">
        <title>Single cell metagenomics reveals metabolic interactions within the superorganism composed of flagellate Streblomastix strix and complex community of Bacteroidetes bacteria on its surface.</title>
        <authorList>
            <person name="Treitli S.C."/>
            <person name="Kolisko M."/>
            <person name="Husnik F."/>
            <person name="Keeling P."/>
            <person name="Hampl V."/>
        </authorList>
    </citation>
    <scope>NUCLEOTIDE SEQUENCE [LARGE SCALE GENOMIC DNA]</scope>
    <source>
        <strain evidence="1">ST1C</strain>
    </source>
</reference>
<protein>
    <submittedName>
        <fullName evidence="1">Uncharacterized protein</fullName>
    </submittedName>
</protein>